<dbReference type="PANTHER" id="PTHR46796:SF6">
    <property type="entry name" value="ARAC SUBFAMILY"/>
    <property type="match status" value="1"/>
</dbReference>
<accession>A0A917QLL7</accession>
<dbReference type="Pfam" id="PF12833">
    <property type="entry name" value="HTH_18"/>
    <property type="match status" value="1"/>
</dbReference>
<proteinExistence type="predicted"/>
<comment type="caution">
    <text evidence="5">The sequence shown here is derived from an EMBL/GenBank/DDBJ whole genome shotgun (WGS) entry which is preliminary data.</text>
</comment>
<dbReference type="InterPro" id="IPR018060">
    <property type="entry name" value="HTH_AraC"/>
</dbReference>
<dbReference type="EMBL" id="BMMW01000003">
    <property type="protein sequence ID" value="GGK57305.1"/>
    <property type="molecule type" value="Genomic_DNA"/>
</dbReference>
<dbReference type="Gene3D" id="1.10.10.60">
    <property type="entry name" value="Homeodomain-like"/>
    <property type="match status" value="1"/>
</dbReference>
<evidence type="ECO:0000256" key="1">
    <source>
        <dbReference type="ARBA" id="ARBA00023015"/>
    </source>
</evidence>
<evidence type="ECO:0000256" key="3">
    <source>
        <dbReference type="ARBA" id="ARBA00023163"/>
    </source>
</evidence>
<dbReference type="Proteomes" id="UP000612956">
    <property type="component" value="Unassembled WGS sequence"/>
</dbReference>
<dbReference type="AlphaFoldDB" id="A0A917QLL7"/>
<keyword evidence="6" id="KW-1185">Reference proteome</keyword>
<evidence type="ECO:0000256" key="2">
    <source>
        <dbReference type="ARBA" id="ARBA00023125"/>
    </source>
</evidence>
<evidence type="ECO:0000313" key="6">
    <source>
        <dbReference type="Proteomes" id="UP000612956"/>
    </source>
</evidence>
<dbReference type="SUPFAM" id="SSF46689">
    <property type="entry name" value="Homeodomain-like"/>
    <property type="match status" value="1"/>
</dbReference>
<dbReference type="SMART" id="SM00342">
    <property type="entry name" value="HTH_ARAC"/>
    <property type="match status" value="1"/>
</dbReference>
<reference evidence="5" key="1">
    <citation type="journal article" date="2014" name="Int. J. Syst. Evol. Microbiol.">
        <title>Complete genome sequence of Corynebacterium casei LMG S-19264T (=DSM 44701T), isolated from a smear-ripened cheese.</title>
        <authorList>
            <consortium name="US DOE Joint Genome Institute (JGI-PGF)"/>
            <person name="Walter F."/>
            <person name="Albersmeier A."/>
            <person name="Kalinowski J."/>
            <person name="Ruckert C."/>
        </authorList>
    </citation>
    <scope>NUCLEOTIDE SEQUENCE</scope>
    <source>
        <strain evidence="5">CGMCC 4.7278</strain>
    </source>
</reference>
<dbReference type="InterPro" id="IPR009057">
    <property type="entry name" value="Homeodomain-like_sf"/>
</dbReference>
<gene>
    <name evidence="5" type="ORF">GCM10011591_31800</name>
</gene>
<keyword evidence="3" id="KW-0804">Transcription</keyword>
<dbReference type="GO" id="GO:0043565">
    <property type="term" value="F:sequence-specific DNA binding"/>
    <property type="evidence" value="ECO:0007669"/>
    <property type="project" value="InterPro"/>
</dbReference>
<evidence type="ECO:0000313" key="5">
    <source>
        <dbReference type="EMBL" id="GGK57305.1"/>
    </source>
</evidence>
<evidence type="ECO:0000259" key="4">
    <source>
        <dbReference type="PROSITE" id="PS01124"/>
    </source>
</evidence>
<dbReference type="RefSeq" id="WP_188829794.1">
    <property type="nucleotide sequence ID" value="NZ_BMMW01000003.1"/>
</dbReference>
<protein>
    <recommendedName>
        <fullName evidence="4">HTH araC/xylS-type domain-containing protein</fullName>
    </recommendedName>
</protein>
<dbReference type="GO" id="GO:0003700">
    <property type="term" value="F:DNA-binding transcription factor activity"/>
    <property type="evidence" value="ECO:0007669"/>
    <property type="project" value="InterPro"/>
</dbReference>
<dbReference type="InterPro" id="IPR050204">
    <property type="entry name" value="AraC_XylS_family_regulators"/>
</dbReference>
<keyword evidence="1" id="KW-0805">Transcription regulation</keyword>
<feature type="domain" description="HTH araC/xylS-type" evidence="4">
    <location>
        <begin position="225"/>
        <end position="323"/>
    </location>
</feature>
<dbReference type="PROSITE" id="PS01124">
    <property type="entry name" value="HTH_ARAC_FAMILY_2"/>
    <property type="match status" value="1"/>
</dbReference>
<dbReference type="InterPro" id="IPR035418">
    <property type="entry name" value="AraC-bd_2"/>
</dbReference>
<reference evidence="5" key="2">
    <citation type="submission" date="2020-09" db="EMBL/GenBank/DDBJ databases">
        <authorList>
            <person name="Sun Q."/>
            <person name="Zhou Y."/>
        </authorList>
    </citation>
    <scope>NUCLEOTIDE SEQUENCE</scope>
    <source>
        <strain evidence="5">CGMCC 4.7278</strain>
    </source>
</reference>
<sequence>MFRSEPQSSSPAQFYVPNSRDPRFDEWVALMTDGYHIPFALDTAVDEQPVTGGFVASGLPGGAGFELVRHAGSNQIFRRSRRHVSAAGEEYLFVSVGIGGRPVLTQEGRTAPTGPGQLTILDSALPSIWDGTDPFEMIIIQVPTRLLRAQPGLANASIQSATILPNDPAITLIANYFLGLASLRETAPEQANVLARTALDMISSLILFASGAKPVEAPADAFRREQVLAFLRNNFHNPDLTTAEIAAACHISTRTLFRLFDRPGESVGITLRDLRIRHSQRMLRQSTASPSAIAFAAGFTSERHFYRVFRQVTGMTPGEFRRGWH</sequence>
<organism evidence="5 6">
    <name type="scientific">Nocardia camponoti</name>
    <dbReference type="NCBI Taxonomy" id="1616106"/>
    <lineage>
        <taxon>Bacteria</taxon>
        <taxon>Bacillati</taxon>
        <taxon>Actinomycetota</taxon>
        <taxon>Actinomycetes</taxon>
        <taxon>Mycobacteriales</taxon>
        <taxon>Nocardiaceae</taxon>
        <taxon>Nocardia</taxon>
    </lineage>
</organism>
<dbReference type="Pfam" id="PF14525">
    <property type="entry name" value="AraC_binding_2"/>
    <property type="match status" value="1"/>
</dbReference>
<name>A0A917QLL7_9NOCA</name>
<dbReference type="PANTHER" id="PTHR46796">
    <property type="entry name" value="HTH-TYPE TRANSCRIPTIONAL ACTIVATOR RHAS-RELATED"/>
    <property type="match status" value="1"/>
</dbReference>
<keyword evidence="2" id="KW-0238">DNA-binding</keyword>